<organism evidence="2">
    <name type="scientific">Glycine soja</name>
    <name type="common">Wild soybean</name>
    <dbReference type="NCBI Taxonomy" id="3848"/>
    <lineage>
        <taxon>Eukaryota</taxon>
        <taxon>Viridiplantae</taxon>
        <taxon>Streptophyta</taxon>
        <taxon>Embryophyta</taxon>
        <taxon>Tracheophyta</taxon>
        <taxon>Spermatophyta</taxon>
        <taxon>Magnoliopsida</taxon>
        <taxon>eudicotyledons</taxon>
        <taxon>Gunneridae</taxon>
        <taxon>Pentapetalae</taxon>
        <taxon>rosids</taxon>
        <taxon>fabids</taxon>
        <taxon>Fabales</taxon>
        <taxon>Fabaceae</taxon>
        <taxon>Papilionoideae</taxon>
        <taxon>50 kb inversion clade</taxon>
        <taxon>NPAAA clade</taxon>
        <taxon>indigoferoid/millettioid clade</taxon>
        <taxon>Phaseoleae</taxon>
        <taxon>Glycine</taxon>
        <taxon>Glycine subgen. Soja</taxon>
    </lineage>
</organism>
<dbReference type="AlphaFoldDB" id="A0A0B2SAQ8"/>
<feature type="region of interest" description="Disordered" evidence="1">
    <location>
        <begin position="205"/>
        <end position="239"/>
    </location>
</feature>
<evidence type="ECO:0000313" key="2">
    <source>
        <dbReference type="EMBL" id="KHN41379.1"/>
    </source>
</evidence>
<dbReference type="SUPFAM" id="SSF50249">
    <property type="entry name" value="Nucleic acid-binding proteins"/>
    <property type="match status" value="1"/>
</dbReference>
<gene>
    <name evidence="2" type="ORF">glysoja_032565</name>
</gene>
<reference evidence="2" key="1">
    <citation type="submission" date="2014-07" db="EMBL/GenBank/DDBJ databases">
        <title>Identification of a novel salt tolerance gene in wild soybean by whole-genome sequencing.</title>
        <authorList>
            <person name="Lam H.-M."/>
            <person name="Qi X."/>
            <person name="Li M.-W."/>
            <person name="Liu X."/>
            <person name="Xie M."/>
            <person name="Ni M."/>
            <person name="Xu X."/>
        </authorList>
    </citation>
    <scope>NUCLEOTIDE SEQUENCE [LARGE SCALE GENOMIC DNA]</scope>
    <source>
        <tissue evidence="2">Root</tissue>
    </source>
</reference>
<dbReference type="Gene3D" id="2.40.50.140">
    <property type="entry name" value="Nucleic acid-binding proteins"/>
    <property type="match status" value="1"/>
</dbReference>
<protein>
    <recommendedName>
        <fullName evidence="3">Replication factor A C-terminal domain-containing protein</fullName>
    </recommendedName>
</protein>
<name>A0A0B2SAQ8_GLYSO</name>
<sequence>MNIKVFDNPSEYKVSTIPFLVYLVKTTSVKEVECPKISPNIHVITEFVDNVASRDTLVDVVGVVTEVIERKIVNPTYRVTVKLRDNSDAEIIMTVWEEYALQLDDSIEKNHFVRKPLVVMLTLAKIKDPKACRSCQNQVTHTLPRYKLVLKMEQNREKANFHFLDATCIKIFGKMADECHQELIEDEPSIGKLPNVGAETLSQDYHPTPADYDPGKTAFVTPAKRMSDQQGSSEFEYDEYTPYQLSRNKHIKVE</sequence>
<evidence type="ECO:0000256" key="1">
    <source>
        <dbReference type="SAM" id="MobiDB-lite"/>
    </source>
</evidence>
<dbReference type="EMBL" id="KN645199">
    <property type="protein sequence ID" value="KHN41379.1"/>
    <property type="molecule type" value="Genomic_DNA"/>
</dbReference>
<accession>A0A0B2SAQ8</accession>
<dbReference type="Proteomes" id="UP000053555">
    <property type="component" value="Unassembled WGS sequence"/>
</dbReference>
<evidence type="ECO:0008006" key="3">
    <source>
        <dbReference type="Google" id="ProtNLM"/>
    </source>
</evidence>
<dbReference type="InterPro" id="IPR012340">
    <property type="entry name" value="NA-bd_OB-fold"/>
</dbReference>
<proteinExistence type="predicted"/>